<dbReference type="Proteomes" id="UP000291485">
    <property type="component" value="Unassembled WGS sequence"/>
</dbReference>
<dbReference type="Pfam" id="PF00596">
    <property type="entry name" value="Aldolase_II"/>
    <property type="match status" value="1"/>
</dbReference>
<dbReference type="NCBIfam" id="TIGR02632">
    <property type="entry name" value="RhaD_aldol-ADH"/>
    <property type="match status" value="1"/>
</dbReference>
<evidence type="ECO:0000259" key="3">
    <source>
        <dbReference type="SMART" id="SM01007"/>
    </source>
</evidence>
<comment type="similarity">
    <text evidence="1">Belongs to the short-chain dehydrogenases/reductases (SDR) family.</text>
</comment>
<evidence type="ECO:0000313" key="5">
    <source>
        <dbReference type="Proteomes" id="UP000291485"/>
    </source>
</evidence>
<dbReference type="InterPro" id="IPR036409">
    <property type="entry name" value="Aldolase_II/adducin_N_sf"/>
</dbReference>
<organism evidence="4 5">
    <name type="scientific">Pedobacter frigidisoli</name>
    <dbReference type="NCBI Taxonomy" id="2530455"/>
    <lineage>
        <taxon>Bacteria</taxon>
        <taxon>Pseudomonadati</taxon>
        <taxon>Bacteroidota</taxon>
        <taxon>Sphingobacteriia</taxon>
        <taxon>Sphingobacteriales</taxon>
        <taxon>Sphingobacteriaceae</taxon>
        <taxon>Pedobacter</taxon>
    </lineage>
</organism>
<accession>A0A4V2MN28</accession>
<sequence length="706" mass="76681">MSIETKSYNHVSYLWNEDEAAKLAGDEVALLIYRSNLLGADLRLTNYGGGNTSCKLMETDPLTGLETEVMWVKGSGGDLGTLKKSGLAALYVDRLRSLKNIYRGVEHEDEMVELFNHCIFDLSSKAPSIDTPLHGFLPFKHIDHLHPDAAIAIAAAKDGKKITQELFGGTIGWVEWKKPGFELGLQLKQCLDENPGIRGIMLGSHGLFTWGDTAYESYLNTLEVIEICSDYLAQNYGKKGPVFGGQKIESADGEKRKKQAATLAPILRGLCSSKQHMIGHFTDDARVLEFTNSNDLGRLAPMGTSCPDHFLRTKISPLVLDLKTDADLSDTKAIKETLLPAFEAYRAMYTDYYETCKHDNSPAIRDTNPVVILYPGIGMFTFSKDKQTARVAAEFYINAINVMKGAEAISEYTSLPHQEAFNIEYWLLEEAKLQRMPKPKPLTGKIALITGSAGGIGKAIAKKFVAEGGVVILNDMNAERLQEAGAEFEKQFGKDSYSTTVLNVTSQDDINGAFDAAALAFGGIDIVVNNAGLSISKTIGDHTEKDWDLLYDVLVKGQFFITQAATNTMQKQDIGGDIINIVSKNSLVSGPNNAGYGSAKAAQLHLSRLNAAELGADNIRVNVVNPDAVISDSNIWAGGWAEGRAKAYGVTVAELPAYYAKRTLLNQIILPDDIANACFAFVGGLLSKSTGNMLNVDGGVAMAFAR</sequence>
<dbReference type="AlphaFoldDB" id="A0A4V2MN28"/>
<dbReference type="PANTHER" id="PTHR43669:SF8">
    <property type="entry name" value="SHORT-CHAIN TYPE DEHYDROGENASE_REDUCTASE-RELATED"/>
    <property type="match status" value="1"/>
</dbReference>
<proteinExistence type="inferred from homology"/>
<dbReference type="InterPro" id="IPR036291">
    <property type="entry name" value="NAD(P)-bd_dom_sf"/>
</dbReference>
<dbReference type="SUPFAM" id="SSF51735">
    <property type="entry name" value="NAD(P)-binding Rossmann-fold domains"/>
    <property type="match status" value="1"/>
</dbReference>
<comment type="caution">
    <text evidence="4">The sequence shown here is derived from an EMBL/GenBank/DDBJ whole genome shotgun (WGS) entry which is preliminary data.</text>
</comment>
<dbReference type="PANTHER" id="PTHR43669">
    <property type="entry name" value="5-KETO-D-GLUCONATE 5-REDUCTASE"/>
    <property type="match status" value="1"/>
</dbReference>
<dbReference type="NCBIfam" id="NF006191">
    <property type="entry name" value="PRK08324.1-5"/>
    <property type="match status" value="1"/>
</dbReference>
<dbReference type="SUPFAM" id="SSF53639">
    <property type="entry name" value="AraD/HMP-PK domain-like"/>
    <property type="match status" value="1"/>
</dbReference>
<dbReference type="Pfam" id="PF00106">
    <property type="entry name" value="adh_short"/>
    <property type="match status" value="1"/>
</dbReference>
<keyword evidence="5" id="KW-1185">Reference proteome</keyword>
<dbReference type="OrthoDB" id="9774430at2"/>
<dbReference type="EMBL" id="SJSN01000004">
    <property type="protein sequence ID" value="TCD11220.1"/>
    <property type="molecule type" value="Genomic_DNA"/>
</dbReference>
<feature type="domain" description="Class II aldolase/adducin N-terminal" evidence="3">
    <location>
        <begin position="30"/>
        <end position="232"/>
    </location>
</feature>
<evidence type="ECO:0000256" key="2">
    <source>
        <dbReference type="ARBA" id="ARBA00023002"/>
    </source>
</evidence>
<dbReference type="PRINTS" id="PR00081">
    <property type="entry name" value="GDHRDH"/>
</dbReference>
<name>A0A4V2MN28_9SPHI</name>
<keyword evidence="2" id="KW-0560">Oxidoreductase</keyword>
<evidence type="ECO:0000313" key="4">
    <source>
        <dbReference type="EMBL" id="TCD11220.1"/>
    </source>
</evidence>
<dbReference type="InterPro" id="IPR013454">
    <property type="entry name" value="Bifunc_RhaD/ADH"/>
</dbReference>
<gene>
    <name evidence="4" type="ORF">EZ449_06935</name>
</gene>
<dbReference type="SMART" id="SM01007">
    <property type="entry name" value="Aldolase_II"/>
    <property type="match status" value="1"/>
</dbReference>
<dbReference type="NCBIfam" id="NF006189">
    <property type="entry name" value="PRK08324.1-3"/>
    <property type="match status" value="1"/>
</dbReference>
<dbReference type="InterPro" id="IPR002347">
    <property type="entry name" value="SDR_fam"/>
</dbReference>
<evidence type="ECO:0000256" key="1">
    <source>
        <dbReference type="ARBA" id="ARBA00006484"/>
    </source>
</evidence>
<reference evidence="4 5" key="1">
    <citation type="submission" date="2019-02" db="EMBL/GenBank/DDBJ databases">
        <title>Pedobacter sp. RP-3-11 sp. nov., isolated from Arctic soil.</title>
        <authorList>
            <person name="Dahal R.H."/>
        </authorList>
    </citation>
    <scope>NUCLEOTIDE SEQUENCE [LARGE SCALE GENOMIC DNA]</scope>
    <source>
        <strain evidence="4 5">RP-3-11</strain>
    </source>
</reference>
<dbReference type="InterPro" id="IPR001303">
    <property type="entry name" value="Aldolase_II/adducin_N"/>
</dbReference>
<dbReference type="PRINTS" id="PR00080">
    <property type="entry name" value="SDRFAMILY"/>
</dbReference>
<dbReference type="FunFam" id="3.40.50.720:FF:000084">
    <property type="entry name" value="Short-chain dehydrogenase reductase"/>
    <property type="match status" value="1"/>
</dbReference>
<dbReference type="Gene3D" id="3.40.225.10">
    <property type="entry name" value="Class II aldolase/adducin N-terminal domain"/>
    <property type="match status" value="1"/>
</dbReference>
<dbReference type="Gene3D" id="3.40.50.720">
    <property type="entry name" value="NAD(P)-binding Rossmann-like Domain"/>
    <property type="match status" value="1"/>
</dbReference>
<dbReference type="GO" id="GO:0016491">
    <property type="term" value="F:oxidoreductase activity"/>
    <property type="evidence" value="ECO:0007669"/>
    <property type="project" value="UniProtKB-KW"/>
</dbReference>
<dbReference type="RefSeq" id="WP_131557235.1">
    <property type="nucleotide sequence ID" value="NZ_SJSN01000004.1"/>
</dbReference>
<protein>
    <submittedName>
        <fullName evidence="4">Bifunctional aldolase/short-chain dehydrogenase</fullName>
    </submittedName>
</protein>